<dbReference type="RefSeq" id="WP_284480680.1">
    <property type="nucleotide sequence ID" value="NZ_JASNJD010000005.1"/>
</dbReference>
<sequence>MQRIELLKTLALMGFIALGAAASHAGFGDHALIAQNNGAVDRPNAPVVIFVAHPDGQHHYILPHADLG</sequence>
<name>A0ABT7F043_9RHOB</name>
<comment type="caution">
    <text evidence="2">The sequence shown here is derived from an EMBL/GenBank/DDBJ whole genome shotgun (WGS) entry which is preliminary data.</text>
</comment>
<organism evidence="2 3">
    <name type="scientific">Pseudodonghicola flavimaris</name>
    <dbReference type="NCBI Taxonomy" id="3050036"/>
    <lineage>
        <taxon>Bacteria</taxon>
        <taxon>Pseudomonadati</taxon>
        <taxon>Pseudomonadota</taxon>
        <taxon>Alphaproteobacteria</taxon>
        <taxon>Rhodobacterales</taxon>
        <taxon>Paracoccaceae</taxon>
        <taxon>Pseudodonghicola</taxon>
    </lineage>
</organism>
<evidence type="ECO:0000313" key="3">
    <source>
        <dbReference type="Proteomes" id="UP001243757"/>
    </source>
</evidence>
<accession>A0ABT7F043</accession>
<dbReference type="EMBL" id="JASNJD010000005">
    <property type="protein sequence ID" value="MDK3017870.1"/>
    <property type="molecule type" value="Genomic_DNA"/>
</dbReference>
<evidence type="ECO:0000256" key="1">
    <source>
        <dbReference type="SAM" id="SignalP"/>
    </source>
</evidence>
<dbReference type="Proteomes" id="UP001243757">
    <property type="component" value="Unassembled WGS sequence"/>
</dbReference>
<gene>
    <name evidence="2" type="ORF">QO033_09290</name>
</gene>
<feature type="chain" id="PRO_5045761818" evidence="1">
    <location>
        <begin position="26"/>
        <end position="68"/>
    </location>
</feature>
<proteinExistence type="predicted"/>
<keyword evidence="1" id="KW-0732">Signal</keyword>
<reference evidence="2 3" key="1">
    <citation type="submission" date="2023-05" db="EMBL/GenBank/DDBJ databases">
        <title>Pseudodonghicola sp. nov.</title>
        <authorList>
            <person name="Huang J."/>
        </authorList>
    </citation>
    <scope>NUCLEOTIDE SEQUENCE [LARGE SCALE GENOMIC DNA]</scope>
    <source>
        <strain evidence="2 3">IC7</strain>
    </source>
</reference>
<feature type="signal peptide" evidence="1">
    <location>
        <begin position="1"/>
        <end position="25"/>
    </location>
</feature>
<evidence type="ECO:0000313" key="2">
    <source>
        <dbReference type="EMBL" id="MDK3017870.1"/>
    </source>
</evidence>
<keyword evidence="3" id="KW-1185">Reference proteome</keyword>
<protein>
    <submittedName>
        <fullName evidence="2">Uncharacterized protein</fullName>
    </submittedName>
</protein>